<dbReference type="EMBL" id="CP064795">
    <property type="protein sequence ID" value="QPG06511.1"/>
    <property type="molecule type" value="Genomic_DNA"/>
</dbReference>
<sequence length="311" mass="34699">MIPLTHYGVLAVGGADRDSYLQGQLTVDINALKSNQARHSAHCDVKGKTWSLQTVTRHQDDVLLSIEKSALEITQAQLNKYGVFSKVDIRDVSDQYTQIALRGQTVLDWFEDQDIAVPEAAMQVQGFETGVLVKLDYPENVYLLIAEQDFCQQLVEFATDNPITQYSHDVYEALAVQHGVPHVDAAHSNEYVPQMMNVQALAGIDFSKGCYMGQEVVARTRYLGRNKRAAFVFKIDTAVAIDADTVVEKQLGENWRRGGAVIRHAVLGEQTWLLAVLNNDTTSEDVFRLAKSEHPTFSIEPLPYSIDDGKK</sequence>
<name>A0A7S9HEC1_9ALTE</name>
<dbReference type="NCBIfam" id="TIGR03317">
    <property type="entry name" value="ygfZ_signature"/>
    <property type="match status" value="1"/>
</dbReference>
<evidence type="ECO:0000313" key="3">
    <source>
        <dbReference type="Proteomes" id="UP000595095"/>
    </source>
</evidence>
<dbReference type="PANTHER" id="PTHR22602:SF0">
    <property type="entry name" value="TRANSFERASE CAF17, MITOCHONDRIAL-RELATED"/>
    <property type="match status" value="1"/>
</dbReference>
<dbReference type="InterPro" id="IPR017703">
    <property type="entry name" value="YgfZ/GCV_T_CS"/>
</dbReference>
<dbReference type="SUPFAM" id="SSF101790">
    <property type="entry name" value="Aminomethyltransferase beta-barrel domain"/>
    <property type="match status" value="1"/>
</dbReference>
<dbReference type="Pfam" id="PF21130">
    <property type="entry name" value="YgfZ_barrel"/>
    <property type="match status" value="1"/>
</dbReference>
<dbReference type="InterPro" id="IPR048451">
    <property type="entry name" value="YgfZ_barrel"/>
</dbReference>
<dbReference type="InterPro" id="IPR029043">
    <property type="entry name" value="GcvT/YgfZ_C"/>
</dbReference>
<dbReference type="Gene3D" id="2.40.30.160">
    <property type="match status" value="1"/>
</dbReference>
<organism evidence="2 3">
    <name type="scientific">Salinimonas marina</name>
    <dbReference type="NCBI Taxonomy" id="2785918"/>
    <lineage>
        <taxon>Bacteria</taxon>
        <taxon>Pseudomonadati</taxon>
        <taxon>Pseudomonadota</taxon>
        <taxon>Gammaproteobacteria</taxon>
        <taxon>Alteromonadales</taxon>
        <taxon>Alteromonadaceae</taxon>
        <taxon>Alteromonas/Salinimonas group</taxon>
        <taxon>Salinimonas</taxon>
    </lineage>
</organism>
<dbReference type="KEGG" id="smaa:IT774_04890"/>
<dbReference type="RefSeq" id="WP_195811587.1">
    <property type="nucleotide sequence ID" value="NZ_CP064795.1"/>
</dbReference>
<dbReference type="Gene3D" id="3.30.70.1630">
    <property type="match status" value="1"/>
</dbReference>
<reference evidence="2 3" key="1">
    <citation type="submission" date="2020-11" db="EMBL/GenBank/DDBJ databases">
        <title>Complete genome sequence for Salinimonas sp. strain G2-b.</title>
        <authorList>
            <person name="Park S.-J."/>
        </authorList>
    </citation>
    <scope>NUCLEOTIDE SEQUENCE [LARGE SCALE GENOMIC DNA]</scope>
    <source>
        <strain evidence="2 3">G2-b</strain>
    </source>
</reference>
<dbReference type="InterPro" id="IPR045179">
    <property type="entry name" value="YgfZ/GcvT"/>
</dbReference>
<dbReference type="PANTHER" id="PTHR22602">
    <property type="entry name" value="TRANSFERASE CAF17, MITOCHONDRIAL-RELATED"/>
    <property type="match status" value="1"/>
</dbReference>
<keyword evidence="3" id="KW-1185">Reference proteome</keyword>
<gene>
    <name evidence="2" type="primary">ygfZ</name>
    <name evidence="2" type="ORF">IT774_04890</name>
</gene>
<evidence type="ECO:0000259" key="1">
    <source>
        <dbReference type="Pfam" id="PF21130"/>
    </source>
</evidence>
<dbReference type="SUPFAM" id="SSF103025">
    <property type="entry name" value="Folate-binding domain"/>
    <property type="match status" value="1"/>
</dbReference>
<accession>A0A7S9HEC1</accession>
<dbReference type="AlphaFoldDB" id="A0A7S9HEC1"/>
<protein>
    <submittedName>
        <fullName evidence="2">tRNA-modifying protein YgfZ</fullName>
    </submittedName>
</protein>
<dbReference type="Gene3D" id="3.30.70.1400">
    <property type="entry name" value="Aminomethyltransferase beta-barrel domains"/>
    <property type="match status" value="1"/>
</dbReference>
<proteinExistence type="predicted"/>
<dbReference type="GO" id="GO:0016226">
    <property type="term" value="P:iron-sulfur cluster assembly"/>
    <property type="evidence" value="ECO:0007669"/>
    <property type="project" value="TreeGrafter"/>
</dbReference>
<dbReference type="Proteomes" id="UP000595095">
    <property type="component" value="Chromosome"/>
</dbReference>
<dbReference type="NCBIfam" id="NF007110">
    <property type="entry name" value="PRK09559.1"/>
    <property type="match status" value="1"/>
</dbReference>
<feature type="domain" description="tRNA-modifying protein YgfZ-like beta-barrel" evidence="1">
    <location>
        <begin position="226"/>
        <end position="290"/>
    </location>
</feature>
<evidence type="ECO:0000313" key="2">
    <source>
        <dbReference type="EMBL" id="QPG06511.1"/>
    </source>
</evidence>